<evidence type="ECO:0000256" key="1">
    <source>
        <dbReference type="SAM" id="MobiDB-lite"/>
    </source>
</evidence>
<feature type="compositionally biased region" description="Acidic residues" evidence="1">
    <location>
        <begin position="78"/>
        <end position="93"/>
    </location>
</feature>
<evidence type="ECO:0000313" key="2">
    <source>
        <dbReference type="EMBL" id="JAD79076.1"/>
    </source>
</evidence>
<organism evidence="2">
    <name type="scientific">Arundo donax</name>
    <name type="common">Giant reed</name>
    <name type="synonym">Donax arundinaceus</name>
    <dbReference type="NCBI Taxonomy" id="35708"/>
    <lineage>
        <taxon>Eukaryota</taxon>
        <taxon>Viridiplantae</taxon>
        <taxon>Streptophyta</taxon>
        <taxon>Embryophyta</taxon>
        <taxon>Tracheophyta</taxon>
        <taxon>Spermatophyta</taxon>
        <taxon>Magnoliopsida</taxon>
        <taxon>Liliopsida</taxon>
        <taxon>Poales</taxon>
        <taxon>Poaceae</taxon>
        <taxon>PACMAD clade</taxon>
        <taxon>Arundinoideae</taxon>
        <taxon>Arundineae</taxon>
        <taxon>Arundo</taxon>
    </lineage>
</organism>
<dbReference type="AlphaFoldDB" id="A0A0A9CU34"/>
<dbReference type="EMBL" id="GBRH01218819">
    <property type="protein sequence ID" value="JAD79076.1"/>
    <property type="molecule type" value="Transcribed_RNA"/>
</dbReference>
<reference evidence="2" key="1">
    <citation type="submission" date="2014-09" db="EMBL/GenBank/DDBJ databases">
        <authorList>
            <person name="Magalhaes I.L.F."/>
            <person name="Oliveira U."/>
            <person name="Santos F.R."/>
            <person name="Vidigal T.H.D.A."/>
            <person name="Brescovit A.D."/>
            <person name="Santos A.J."/>
        </authorList>
    </citation>
    <scope>NUCLEOTIDE SEQUENCE</scope>
    <source>
        <tissue evidence="2">Shoot tissue taken approximately 20 cm above the soil surface</tissue>
    </source>
</reference>
<protein>
    <submittedName>
        <fullName evidence="2">Uncharacterized protein</fullName>
    </submittedName>
</protein>
<accession>A0A0A9CU34</accession>
<name>A0A0A9CU34_ARUDO</name>
<feature type="region of interest" description="Disordered" evidence="1">
    <location>
        <begin position="34"/>
        <end position="99"/>
    </location>
</feature>
<sequence>MRRLYNDIIYFLQNHVEPVPPPPPAAGCRLVELGFAGTSPSPSLSPPRRPHGDDETPVKLFGVRLNDGKKRRAQAVQLEEEGSDGDHGDDDGDDKGSEV</sequence>
<proteinExistence type="predicted"/>
<reference evidence="2" key="2">
    <citation type="journal article" date="2015" name="Data Brief">
        <title>Shoot transcriptome of the giant reed, Arundo donax.</title>
        <authorList>
            <person name="Barrero R.A."/>
            <person name="Guerrero F.D."/>
            <person name="Moolhuijzen P."/>
            <person name="Goolsby J.A."/>
            <person name="Tidwell J."/>
            <person name="Bellgard S.E."/>
            <person name="Bellgard M.I."/>
        </authorList>
    </citation>
    <scope>NUCLEOTIDE SEQUENCE</scope>
    <source>
        <tissue evidence="2">Shoot tissue taken approximately 20 cm above the soil surface</tissue>
    </source>
</reference>